<organism evidence="1 2">
    <name type="scientific">Breznakia pachnodae</name>
    <dbReference type="NCBI Taxonomy" id="265178"/>
    <lineage>
        <taxon>Bacteria</taxon>
        <taxon>Bacillati</taxon>
        <taxon>Bacillota</taxon>
        <taxon>Erysipelotrichia</taxon>
        <taxon>Erysipelotrichales</taxon>
        <taxon>Erysipelotrichaceae</taxon>
        <taxon>Breznakia</taxon>
    </lineage>
</organism>
<comment type="caution">
    <text evidence="1">The sequence shown here is derived from an EMBL/GenBank/DDBJ whole genome shotgun (WGS) entry which is preliminary data.</text>
</comment>
<dbReference type="RefSeq" id="WP_307404565.1">
    <property type="nucleotide sequence ID" value="NZ_JAUSUR010000001.1"/>
</dbReference>
<gene>
    <name evidence="1" type="ORF">J2S15_000182</name>
</gene>
<proteinExistence type="predicted"/>
<name>A0ABU0DYD7_9FIRM</name>
<sequence>MENNTVKIIEVMNGYERLLITYRSQFSLYYDNQIKIQIHQGYRSNKSDSDDRENLIHKMISDLDLSTRFVAILIEGGRSEENNYYENINFFSLNIFYHAIKEQLKILDNLDDLSKTLKEYKAILHAGCIMMKNRLGELVNIDFSKYTNPESIVKSIFNEAKNGNGFMLFEARSILEFELQFNDVQGELREKITTKSFELFNKSLDLADERALLVLKQFAKQKEELDKRVNNLFD</sequence>
<protein>
    <submittedName>
        <fullName evidence="1">Uncharacterized protein</fullName>
    </submittedName>
</protein>
<keyword evidence="2" id="KW-1185">Reference proteome</keyword>
<dbReference type="Proteomes" id="UP001230220">
    <property type="component" value="Unassembled WGS sequence"/>
</dbReference>
<accession>A0ABU0DYD7</accession>
<evidence type="ECO:0000313" key="2">
    <source>
        <dbReference type="Proteomes" id="UP001230220"/>
    </source>
</evidence>
<reference evidence="1 2" key="1">
    <citation type="submission" date="2023-07" db="EMBL/GenBank/DDBJ databases">
        <title>Genomic Encyclopedia of Type Strains, Phase IV (KMG-IV): sequencing the most valuable type-strain genomes for metagenomic binning, comparative biology and taxonomic classification.</title>
        <authorList>
            <person name="Goeker M."/>
        </authorList>
    </citation>
    <scope>NUCLEOTIDE SEQUENCE [LARGE SCALE GENOMIC DNA]</scope>
    <source>
        <strain evidence="1 2">DSM 16784</strain>
    </source>
</reference>
<dbReference type="EMBL" id="JAUSUR010000001">
    <property type="protein sequence ID" value="MDQ0359451.1"/>
    <property type="molecule type" value="Genomic_DNA"/>
</dbReference>
<evidence type="ECO:0000313" key="1">
    <source>
        <dbReference type="EMBL" id="MDQ0359451.1"/>
    </source>
</evidence>